<sequence length="105" mass="11569">MSGVKVDVAQIKGVNIADSCKEFSEAFNMKSEINQDDDAMQLASQCADEVEGVSKDLAKGMDQLNTYMNEMADEFKQMDEGFAKVIEIQGPPLPPKKANPYKNAF</sequence>
<evidence type="ECO:0000313" key="1">
    <source>
        <dbReference type="EMBL" id="OEG22551.1"/>
    </source>
</evidence>
<dbReference type="AlphaFoldDB" id="A0A1E5HC69"/>
<dbReference type="Proteomes" id="UP000094469">
    <property type="component" value="Unassembled WGS sequence"/>
</dbReference>
<dbReference type="STRING" id="1131292.BCR24_14825"/>
<reference evidence="2" key="1">
    <citation type="submission" date="2016-09" db="EMBL/GenBank/DDBJ databases">
        <authorList>
            <person name="Gulvik C.A."/>
        </authorList>
    </citation>
    <scope>NUCLEOTIDE SEQUENCE [LARGE SCALE GENOMIC DNA]</scope>
    <source>
        <strain evidence="2">LMG 26676</strain>
    </source>
</reference>
<proteinExistence type="predicted"/>
<keyword evidence="2" id="KW-1185">Reference proteome</keyword>
<organism evidence="1 2">
    <name type="scientific">Enterococcus ureilyticus</name>
    <dbReference type="NCBI Taxonomy" id="1131292"/>
    <lineage>
        <taxon>Bacteria</taxon>
        <taxon>Bacillati</taxon>
        <taxon>Bacillota</taxon>
        <taxon>Bacilli</taxon>
        <taxon>Lactobacillales</taxon>
        <taxon>Enterococcaceae</taxon>
        <taxon>Enterococcus</taxon>
    </lineage>
</organism>
<dbReference type="RefSeq" id="WP_069640017.1">
    <property type="nucleotide sequence ID" value="NZ_JAFBEZ010000023.1"/>
</dbReference>
<protein>
    <submittedName>
        <fullName evidence="1">Uncharacterized protein</fullName>
    </submittedName>
</protein>
<name>A0A1E5HC69_9ENTE</name>
<gene>
    <name evidence="1" type="ORF">BCR24_14825</name>
</gene>
<accession>A0A1E5HC69</accession>
<comment type="caution">
    <text evidence="1">The sequence shown here is derived from an EMBL/GenBank/DDBJ whole genome shotgun (WGS) entry which is preliminary data.</text>
</comment>
<dbReference type="EMBL" id="MIKC01000013">
    <property type="protein sequence ID" value="OEG22551.1"/>
    <property type="molecule type" value="Genomic_DNA"/>
</dbReference>
<evidence type="ECO:0000313" key="2">
    <source>
        <dbReference type="Proteomes" id="UP000094469"/>
    </source>
</evidence>